<evidence type="ECO:0000256" key="3">
    <source>
        <dbReference type="ARBA" id="ARBA00023082"/>
    </source>
</evidence>
<accession>A0ABS5Z3B9</accession>
<proteinExistence type="inferred from homology"/>
<name>A0ABS5Z3B9_9ACTN</name>
<comment type="caution">
    <text evidence="8">The sequence shown here is derived from an EMBL/GenBank/DDBJ whole genome shotgun (WGS) entry which is preliminary data.</text>
</comment>
<evidence type="ECO:0000313" key="9">
    <source>
        <dbReference type="Proteomes" id="UP001519654"/>
    </source>
</evidence>
<sequence>MSDDDEHRFVRLWRECAPRVLAYARRHVDPETAQDVVAETFLVAWRRAGRVPADPLPWLLVVARNTIANMRRSGLRQERLAGQLELVAAPAEPADVLATERADVLDRLAALTAREREALLLVAWDGLTAAQAAKVAGCSLPAFHVRLFRARKRLTEPVEVLDEAANRSMDRAREDQARAVRAVRGRAAPDPE</sequence>
<keyword evidence="9" id="KW-1185">Reference proteome</keyword>
<keyword evidence="4" id="KW-0804">Transcription</keyword>
<dbReference type="InterPro" id="IPR039425">
    <property type="entry name" value="RNA_pol_sigma-70-like"/>
</dbReference>
<dbReference type="Pfam" id="PF04542">
    <property type="entry name" value="Sigma70_r2"/>
    <property type="match status" value="1"/>
</dbReference>
<evidence type="ECO:0000313" key="8">
    <source>
        <dbReference type="EMBL" id="MBU2668925.1"/>
    </source>
</evidence>
<dbReference type="InterPro" id="IPR013324">
    <property type="entry name" value="RNA_pol_sigma_r3/r4-like"/>
</dbReference>
<keyword evidence="2" id="KW-0805">Transcription regulation</keyword>
<evidence type="ECO:0000256" key="1">
    <source>
        <dbReference type="ARBA" id="ARBA00010641"/>
    </source>
</evidence>
<dbReference type="SUPFAM" id="SSF88946">
    <property type="entry name" value="Sigma2 domain of RNA polymerase sigma factors"/>
    <property type="match status" value="1"/>
</dbReference>
<dbReference type="Proteomes" id="UP001519654">
    <property type="component" value="Unassembled WGS sequence"/>
</dbReference>
<dbReference type="PANTHER" id="PTHR43133:SF25">
    <property type="entry name" value="RNA POLYMERASE SIGMA FACTOR RFAY-RELATED"/>
    <property type="match status" value="1"/>
</dbReference>
<dbReference type="Gene3D" id="1.10.1740.10">
    <property type="match status" value="1"/>
</dbReference>
<comment type="similarity">
    <text evidence="1">Belongs to the sigma-70 factor family. ECF subfamily.</text>
</comment>
<feature type="domain" description="RNA polymerase sigma-70 region 2" evidence="6">
    <location>
        <begin position="12"/>
        <end position="73"/>
    </location>
</feature>
<keyword evidence="3" id="KW-0731">Sigma factor</keyword>
<dbReference type="PANTHER" id="PTHR43133">
    <property type="entry name" value="RNA POLYMERASE ECF-TYPE SIGMA FACTO"/>
    <property type="match status" value="1"/>
</dbReference>
<feature type="domain" description="RNA polymerase sigma factor 70 region 4 type 2" evidence="7">
    <location>
        <begin position="103"/>
        <end position="154"/>
    </location>
</feature>
<dbReference type="RefSeq" id="WP_215793175.1">
    <property type="nucleotide sequence ID" value="NZ_JAHKKG010000013.1"/>
</dbReference>
<reference evidence="8 9" key="1">
    <citation type="submission" date="2021-06" db="EMBL/GenBank/DDBJ databases">
        <title>Actinoplanes lichenicola sp. nov., and Actinoplanes ovalisporus sp. nov., isolated from lichen in Thailand.</title>
        <authorList>
            <person name="Saeng-In P."/>
            <person name="Kanchanasin P."/>
            <person name="Yuki M."/>
            <person name="Kudo T."/>
            <person name="Ohkuma M."/>
            <person name="Phongsopitanun W."/>
            <person name="Tanasupawat S."/>
        </authorList>
    </citation>
    <scope>NUCLEOTIDE SEQUENCE [LARGE SCALE GENOMIC DNA]</scope>
    <source>
        <strain evidence="8 9">NBRC 110975</strain>
    </source>
</reference>
<dbReference type="Gene3D" id="1.10.10.10">
    <property type="entry name" value="Winged helix-like DNA-binding domain superfamily/Winged helix DNA-binding domain"/>
    <property type="match status" value="1"/>
</dbReference>
<dbReference type="SUPFAM" id="SSF88659">
    <property type="entry name" value="Sigma3 and sigma4 domains of RNA polymerase sigma factors"/>
    <property type="match status" value="1"/>
</dbReference>
<dbReference type="EMBL" id="JAHKKG010000013">
    <property type="protein sequence ID" value="MBU2668925.1"/>
    <property type="molecule type" value="Genomic_DNA"/>
</dbReference>
<dbReference type="InterPro" id="IPR036388">
    <property type="entry name" value="WH-like_DNA-bd_sf"/>
</dbReference>
<feature type="compositionally biased region" description="Basic and acidic residues" evidence="5">
    <location>
        <begin position="166"/>
        <end position="178"/>
    </location>
</feature>
<gene>
    <name evidence="8" type="ORF">KOI35_35985</name>
</gene>
<dbReference type="Pfam" id="PF08281">
    <property type="entry name" value="Sigma70_r4_2"/>
    <property type="match status" value="1"/>
</dbReference>
<dbReference type="InterPro" id="IPR013249">
    <property type="entry name" value="RNA_pol_sigma70_r4_t2"/>
</dbReference>
<evidence type="ECO:0000256" key="2">
    <source>
        <dbReference type="ARBA" id="ARBA00023015"/>
    </source>
</evidence>
<dbReference type="InterPro" id="IPR014284">
    <property type="entry name" value="RNA_pol_sigma-70_dom"/>
</dbReference>
<dbReference type="InterPro" id="IPR007627">
    <property type="entry name" value="RNA_pol_sigma70_r2"/>
</dbReference>
<evidence type="ECO:0000256" key="4">
    <source>
        <dbReference type="ARBA" id="ARBA00023163"/>
    </source>
</evidence>
<dbReference type="InterPro" id="IPR013325">
    <property type="entry name" value="RNA_pol_sigma_r2"/>
</dbReference>
<evidence type="ECO:0000259" key="6">
    <source>
        <dbReference type="Pfam" id="PF04542"/>
    </source>
</evidence>
<evidence type="ECO:0000256" key="5">
    <source>
        <dbReference type="SAM" id="MobiDB-lite"/>
    </source>
</evidence>
<evidence type="ECO:0000259" key="7">
    <source>
        <dbReference type="Pfam" id="PF08281"/>
    </source>
</evidence>
<organism evidence="8 9">
    <name type="scientific">Paractinoplanes bogorensis</name>
    <dbReference type="NCBI Taxonomy" id="1610840"/>
    <lineage>
        <taxon>Bacteria</taxon>
        <taxon>Bacillati</taxon>
        <taxon>Actinomycetota</taxon>
        <taxon>Actinomycetes</taxon>
        <taxon>Micromonosporales</taxon>
        <taxon>Micromonosporaceae</taxon>
        <taxon>Paractinoplanes</taxon>
    </lineage>
</organism>
<feature type="region of interest" description="Disordered" evidence="5">
    <location>
        <begin position="166"/>
        <end position="192"/>
    </location>
</feature>
<protein>
    <submittedName>
        <fullName evidence="8">RNA polymerase sigma factor</fullName>
    </submittedName>
</protein>
<dbReference type="NCBIfam" id="TIGR02937">
    <property type="entry name" value="sigma70-ECF"/>
    <property type="match status" value="1"/>
</dbReference>